<evidence type="ECO:0000313" key="1">
    <source>
        <dbReference type="EMBL" id="TLX44404.1"/>
    </source>
</evidence>
<gene>
    <name evidence="1" type="ORF">FBQ73_03295</name>
</gene>
<dbReference type="Proteomes" id="UP000305131">
    <property type="component" value="Unassembled WGS sequence"/>
</dbReference>
<sequence>MQTDFMRPDRRRPGVFLAAIALCFAAVLTGPIPARADGSVSALGLGMGAPTPQRFAEFEAVVEKYNTSGERFVIDGHCQSACTMMLAIRNVCVKPSATLLFHAGGNPRTGKISADTTSRMLARYNPALRQYLLEKNAMSTFDFHPIPGSVIISRFGYPACK</sequence>
<comment type="caution">
    <text evidence="1">The sequence shown here is derived from an EMBL/GenBank/DDBJ whole genome shotgun (WGS) entry which is preliminary data.</text>
</comment>
<evidence type="ECO:0000313" key="2">
    <source>
        <dbReference type="Proteomes" id="UP000305131"/>
    </source>
</evidence>
<accession>A0A6C1KMK4</accession>
<dbReference type="EMBL" id="VAUP01000009">
    <property type="protein sequence ID" value="TLX44404.1"/>
    <property type="molecule type" value="Genomic_DNA"/>
</dbReference>
<name>A0A6C1KMK4_XANAU</name>
<dbReference type="RefSeq" id="WP_394032189.1">
    <property type="nucleotide sequence ID" value="NZ_JBAFVL010000012.1"/>
</dbReference>
<protein>
    <submittedName>
        <fullName evidence="1">Uncharacterized protein</fullName>
    </submittedName>
</protein>
<proteinExistence type="predicted"/>
<dbReference type="AlphaFoldDB" id="A0A6C1KMK4"/>
<organism evidence="1 2">
    <name type="scientific">Xanthobacter autotrophicus</name>
    <dbReference type="NCBI Taxonomy" id="280"/>
    <lineage>
        <taxon>Bacteria</taxon>
        <taxon>Pseudomonadati</taxon>
        <taxon>Pseudomonadota</taxon>
        <taxon>Alphaproteobacteria</taxon>
        <taxon>Hyphomicrobiales</taxon>
        <taxon>Xanthobacteraceae</taxon>
        <taxon>Xanthobacter</taxon>
    </lineage>
</organism>
<reference evidence="1 2" key="1">
    <citation type="submission" date="2019-05" db="EMBL/GenBank/DDBJ databases">
        <authorList>
            <person name="Zhou X."/>
        </authorList>
    </citation>
    <scope>NUCLEOTIDE SEQUENCE [LARGE SCALE GENOMIC DNA]</scope>
    <source>
        <strain evidence="1 2">DSM 432</strain>
    </source>
</reference>